<dbReference type="Pfam" id="PF13223">
    <property type="entry name" value="DUF4031"/>
    <property type="match status" value="1"/>
</dbReference>
<dbReference type="EMBL" id="CP060783">
    <property type="protein sequence ID" value="QNP49998.1"/>
    <property type="molecule type" value="Genomic_DNA"/>
</dbReference>
<sequence length="122" mass="13792">MTVYVDDSRLSWRGRSWCHLVADSIAELHAFAAQLGLRQEWFQYRTMYPHYDVTMRVQRRALALGAQVGDKKTIVACAKRLRTELSRQNFHTGAPPDPPQGALTCKEVTSADEPLQQSLFGA</sequence>
<protein>
    <submittedName>
        <fullName evidence="2">DUF4031 domain-containing protein</fullName>
    </submittedName>
</protein>
<dbReference type="AlphaFoldDB" id="A0A7H0GNY2"/>
<evidence type="ECO:0000313" key="2">
    <source>
        <dbReference type="EMBL" id="QNP49998.1"/>
    </source>
</evidence>
<keyword evidence="3" id="KW-1185">Reference proteome</keyword>
<proteinExistence type="predicted"/>
<dbReference type="RefSeq" id="WP_187725538.1">
    <property type="nucleotide sequence ID" value="NZ_CP060783.1"/>
</dbReference>
<dbReference type="Proteomes" id="UP000516028">
    <property type="component" value="Chromosome"/>
</dbReference>
<evidence type="ECO:0000259" key="1">
    <source>
        <dbReference type="Pfam" id="PF13223"/>
    </source>
</evidence>
<reference evidence="2 3" key="1">
    <citation type="submission" date="2020-08" db="EMBL/GenBank/DDBJ databases">
        <title>Genome sequence of Diaphorobacter aerolatus KACC 16536T.</title>
        <authorList>
            <person name="Hyun D.-W."/>
            <person name="Bae J.-W."/>
        </authorList>
    </citation>
    <scope>NUCLEOTIDE SEQUENCE [LARGE SCALE GENOMIC DNA]</scope>
    <source>
        <strain evidence="2 3">KACC 16536</strain>
    </source>
</reference>
<organism evidence="2 3">
    <name type="scientific">Diaphorobacter aerolatus</name>
    <dbReference type="NCBI Taxonomy" id="1288495"/>
    <lineage>
        <taxon>Bacteria</taxon>
        <taxon>Pseudomonadati</taxon>
        <taxon>Pseudomonadota</taxon>
        <taxon>Betaproteobacteria</taxon>
        <taxon>Burkholderiales</taxon>
        <taxon>Comamonadaceae</taxon>
        <taxon>Diaphorobacter</taxon>
    </lineage>
</organism>
<dbReference type="InterPro" id="IPR025109">
    <property type="entry name" value="DUF4031"/>
</dbReference>
<accession>A0A7H0GNY2</accession>
<evidence type="ECO:0000313" key="3">
    <source>
        <dbReference type="Proteomes" id="UP000516028"/>
    </source>
</evidence>
<dbReference type="KEGG" id="daer:H9K75_09185"/>
<name>A0A7H0GNY2_9BURK</name>
<feature type="domain" description="DUF4031" evidence="1">
    <location>
        <begin position="3"/>
        <end position="80"/>
    </location>
</feature>
<gene>
    <name evidence="2" type="ORF">H9K75_09185</name>
</gene>